<accession>U7QWF1</accession>
<protein>
    <submittedName>
        <fullName evidence="1">Uncharacterized protein</fullName>
    </submittedName>
</protein>
<organism evidence="1 2">
    <name type="scientific">Photorhabdus temperata J3</name>
    <dbReference type="NCBI Taxonomy" id="1389415"/>
    <lineage>
        <taxon>Bacteria</taxon>
        <taxon>Pseudomonadati</taxon>
        <taxon>Pseudomonadota</taxon>
        <taxon>Gammaproteobacteria</taxon>
        <taxon>Enterobacterales</taxon>
        <taxon>Morganellaceae</taxon>
        <taxon>Photorhabdus</taxon>
    </lineage>
</organism>
<proteinExistence type="predicted"/>
<gene>
    <name evidence="1" type="ORF">O185_23070</name>
</gene>
<dbReference type="AlphaFoldDB" id="U7QWF1"/>
<evidence type="ECO:0000313" key="1">
    <source>
        <dbReference type="EMBL" id="ERT10766.1"/>
    </source>
</evidence>
<dbReference type="Proteomes" id="UP000017133">
    <property type="component" value="Unassembled WGS sequence"/>
</dbReference>
<sequence>MEQVIGIDLAKRVFQLHIVSSLGKTIKNTVVTREKLTTFIAQQPPSRIVMEACGNANYWTRQFKQLYLYITFIVDLKH</sequence>
<keyword evidence="2" id="KW-1185">Reference proteome</keyword>
<evidence type="ECO:0000313" key="2">
    <source>
        <dbReference type="Proteomes" id="UP000017133"/>
    </source>
</evidence>
<name>U7QWF1_PHOTE</name>
<reference evidence="1 2" key="1">
    <citation type="submission" date="2013-10" db="EMBL/GenBank/DDBJ databases">
        <title>Whole Genome Shotgun Sequence of Photorhabdus temperata J3.</title>
        <authorList>
            <person name="Park G.-S."/>
            <person name="Hong S.-J."/>
            <person name="Shin J.-H."/>
        </authorList>
    </citation>
    <scope>NUCLEOTIDE SEQUENCE [LARGE SCALE GENOMIC DNA]</scope>
    <source>
        <strain evidence="1 2">J3</strain>
    </source>
</reference>
<dbReference type="PATRIC" id="fig|1389415.4.peg.4608"/>
<comment type="caution">
    <text evidence="1">The sequence shown here is derived from an EMBL/GenBank/DDBJ whole genome shotgun (WGS) entry which is preliminary data.</text>
</comment>
<dbReference type="EMBL" id="AXDT01000270">
    <property type="protein sequence ID" value="ERT10766.1"/>
    <property type="molecule type" value="Genomic_DNA"/>
</dbReference>